<protein>
    <recommendedName>
        <fullName evidence="4">Outer membrane protein beta-barrel domain-containing protein</fullName>
    </recommendedName>
</protein>
<evidence type="ECO:0000313" key="3">
    <source>
        <dbReference type="Proteomes" id="UP000309215"/>
    </source>
</evidence>
<dbReference type="AlphaFoldDB" id="A0A4U1JE27"/>
<sequence>MALTRATRPLLVALATTSAALAALVTCPSRAHAQSQESAAARRASAALEQDYTHTLVSVNAGLLSLPAANVCPRSRTSCEKGETSFSLGVYNQYRIGRFGLGASISWAQSLLSGTAPGAAELDREHDRSYFLVEGQLRYYGIQSDKWVWWGGVTLGAVIIRDAWTVVTDREPAADTAFVGPRAATLSTEGLAPGLAIGGEWTVAPNWSLGTTLRYASWFLPTEPVQAPTGDSASLSGRVDMLEFGLLVAYRLAL</sequence>
<reference evidence="2 3" key="1">
    <citation type="submission" date="2019-04" db="EMBL/GenBank/DDBJ databases">
        <authorList>
            <person name="Li Y."/>
            <person name="Wang J."/>
        </authorList>
    </citation>
    <scope>NUCLEOTIDE SEQUENCE [LARGE SCALE GENOMIC DNA]</scope>
    <source>
        <strain evidence="2 3">DSM 14668</strain>
    </source>
</reference>
<evidence type="ECO:0000256" key="1">
    <source>
        <dbReference type="SAM" id="SignalP"/>
    </source>
</evidence>
<keyword evidence="3" id="KW-1185">Reference proteome</keyword>
<name>A0A4U1JE27_9BACT</name>
<comment type="caution">
    <text evidence="2">The sequence shown here is derived from an EMBL/GenBank/DDBJ whole genome shotgun (WGS) entry which is preliminary data.</text>
</comment>
<feature type="signal peptide" evidence="1">
    <location>
        <begin position="1"/>
        <end position="22"/>
    </location>
</feature>
<dbReference type="OrthoDB" id="5508783at2"/>
<dbReference type="RefSeq" id="WP_136929828.1">
    <property type="nucleotide sequence ID" value="NZ_SSMQ01000014.1"/>
</dbReference>
<dbReference type="InterPro" id="IPR011250">
    <property type="entry name" value="OMP/PagP_B-barrel"/>
</dbReference>
<organism evidence="2 3">
    <name type="scientific">Polyangium fumosum</name>
    <dbReference type="NCBI Taxonomy" id="889272"/>
    <lineage>
        <taxon>Bacteria</taxon>
        <taxon>Pseudomonadati</taxon>
        <taxon>Myxococcota</taxon>
        <taxon>Polyangia</taxon>
        <taxon>Polyangiales</taxon>
        <taxon>Polyangiaceae</taxon>
        <taxon>Polyangium</taxon>
    </lineage>
</organism>
<dbReference type="SUPFAM" id="SSF56925">
    <property type="entry name" value="OMPA-like"/>
    <property type="match status" value="1"/>
</dbReference>
<dbReference type="EMBL" id="SSMQ01000014">
    <property type="protein sequence ID" value="TKD08368.1"/>
    <property type="molecule type" value="Genomic_DNA"/>
</dbReference>
<accession>A0A4U1JE27</accession>
<gene>
    <name evidence="2" type="ORF">E8A74_15715</name>
</gene>
<evidence type="ECO:0008006" key="4">
    <source>
        <dbReference type="Google" id="ProtNLM"/>
    </source>
</evidence>
<dbReference type="Proteomes" id="UP000309215">
    <property type="component" value="Unassembled WGS sequence"/>
</dbReference>
<feature type="chain" id="PRO_5020376201" description="Outer membrane protein beta-barrel domain-containing protein" evidence="1">
    <location>
        <begin position="23"/>
        <end position="254"/>
    </location>
</feature>
<evidence type="ECO:0000313" key="2">
    <source>
        <dbReference type="EMBL" id="TKD08368.1"/>
    </source>
</evidence>
<proteinExistence type="predicted"/>
<keyword evidence="1" id="KW-0732">Signal</keyword>